<dbReference type="PROSITE" id="PS51257">
    <property type="entry name" value="PROKAR_LIPOPROTEIN"/>
    <property type="match status" value="1"/>
</dbReference>
<evidence type="ECO:0000259" key="1">
    <source>
        <dbReference type="Pfam" id="PF10988"/>
    </source>
</evidence>
<accession>A0ABX1D6P3</accession>
<dbReference type="RefSeq" id="WP_167916275.1">
    <property type="nucleotide sequence ID" value="NZ_JAAVJS010000001.1"/>
</dbReference>
<dbReference type="Proteomes" id="UP000760545">
    <property type="component" value="Unassembled WGS sequence"/>
</dbReference>
<dbReference type="EMBL" id="JAAVJS010000001">
    <property type="protein sequence ID" value="NJX14020.1"/>
    <property type="molecule type" value="Genomic_DNA"/>
</dbReference>
<evidence type="ECO:0000313" key="2">
    <source>
        <dbReference type="EMBL" id="NJX14020.1"/>
    </source>
</evidence>
<dbReference type="InterPro" id="IPR021255">
    <property type="entry name" value="DUF2807"/>
</dbReference>
<dbReference type="Pfam" id="PF10988">
    <property type="entry name" value="DUF2807"/>
    <property type="match status" value="1"/>
</dbReference>
<name>A0ABX1D6P3_9FLAO</name>
<proteinExistence type="predicted"/>
<gene>
    <name evidence="2" type="ORF">HC176_00785</name>
</gene>
<dbReference type="Gene3D" id="2.160.20.120">
    <property type="match status" value="2"/>
</dbReference>
<reference evidence="2 3" key="1">
    <citation type="submission" date="2020-03" db="EMBL/GenBank/DDBJ databases">
        <title>Tamlana sp. nov, isolated from XXX.</title>
        <authorList>
            <person name="Cao W.R."/>
        </authorList>
    </citation>
    <scope>NUCLEOTIDE SEQUENCE [LARGE SCALE GENOMIC DNA]</scope>
    <source>
        <strain evidence="2 3">HST1-43</strain>
    </source>
</reference>
<evidence type="ECO:0000313" key="3">
    <source>
        <dbReference type="Proteomes" id="UP000760545"/>
    </source>
</evidence>
<protein>
    <submittedName>
        <fullName evidence="2">DUF2807 domain-containing protein</fullName>
    </submittedName>
</protein>
<sequence length="217" mass="23459">MKTVHFVYMVFAFTIFLSSCSVEGIKASNTIITEERTLTNFSEVQISNDIEVVIKKGTEHSVKITTSDNIIDHVRTRVKNGKLIASLSGNIRRLNELKLEIVMPNLSSLELSADSYGVCSGFENLETLHVKVSSDAFIRLNGSAKNLTINASSDAKIEGFNFVANTCNVNCSSDASVAIHCVEQLQGKVSSDAVVFYKGSPIVNVSTSSDGAVINTN</sequence>
<organism evidence="2 3">
    <name type="scientific">Tamlana crocina</name>
    <dbReference type="NCBI Taxonomy" id="393006"/>
    <lineage>
        <taxon>Bacteria</taxon>
        <taxon>Pseudomonadati</taxon>
        <taxon>Bacteroidota</taxon>
        <taxon>Flavobacteriia</taxon>
        <taxon>Flavobacteriales</taxon>
        <taxon>Flavobacteriaceae</taxon>
        <taxon>Tamlana</taxon>
    </lineage>
</organism>
<comment type="caution">
    <text evidence="2">The sequence shown here is derived from an EMBL/GenBank/DDBJ whole genome shotgun (WGS) entry which is preliminary data.</text>
</comment>
<keyword evidence="3" id="KW-1185">Reference proteome</keyword>
<feature type="domain" description="Putative auto-transporter adhesin head GIN" evidence="1">
    <location>
        <begin position="40"/>
        <end position="201"/>
    </location>
</feature>